<sequence>MALGSLVAVVVGVAFLASAYVYWSGIGMRPKDFPPGPPTLPIIGNIHQLPTSQPHKQFQKWAEEYGPVFSLVLGTQVLIVVSNDVAIKELFDKRSAIYSDRLEMYIGQTLCSGGYRFLMLRYGDNWRMFRKLGHQLLNAQASKIYVPYQLLESKQLMYELLHQPEMFFESFRRYSNSLSTHIIYGWRTVKHDDPRLLQVFEGFYNFGLLAQTGAAALADFFPILRYLPDFLIPTKTRAKALHQKEMKMYLDLWLEAKRSIEAGTIKDCMCVDMAKQQEIEGFTDEQAAYIAGSFLEAGSDTTAATLYGFVCALLLFPEVQARAQKELDEVIGSSRLPTLDDEFSLPYIRACVKESLRWMPTAVLGGVPHATTREDIYNGYRIPAGAGIVNNVYAIHMDENRYRNPRAFNPERFLGDSQSAAEAARNPDPTARDHFVFGSGRRICLGMHIAERSLFIAISRMLWAFEFRPEKDGQGNDILPDGETLTEGLSVHPAKFNAKIIPRDATRARMIESEMRFE</sequence>
<organism evidence="1 2">
    <name type="scientific">Xylaria curta</name>
    <dbReference type="NCBI Taxonomy" id="42375"/>
    <lineage>
        <taxon>Eukaryota</taxon>
        <taxon>Fungi</taxon>
        <taxon>Dikarya</taxon>
        <taxon>Ascomycota</taxon>
        <taxon>Pezizomycotina</taxon>
        <taxon>Sordariomycetes</taxon>
        <taxon>Xylariomycetidae</taxon>
        <taxon>Xylariales</taxon>
        <taxon>Xylariaceae</taxon>
        <taxon>Xylaria</taxon>
    </lineage>
</organism>
<keyword evidence="2" id="KW-1185">Reference proteome</keyword>
<proteinExistence type="predicted"/>
<protein>
    <submittedName>
        <fullName evidence="1">Uncharacterized protein</fullName>
    </submittedName>
</protein>
<accession>A0ACC1PIB8</accession>
<dbReference type="Proteomes" id="UP001143856">
    <property type="component" value="Unassembled WGS sequence"/>
</dbReference>
<comment type="caution">
    <text evidence="1">The sequence shown here is derived from an EMBL/GenBank/DDBJ whole genome shotgun (WGS) entry which is preliminary data.</text>
</comment>
<name>A0ACC1PIB8_9PEZI</name>
<evidence type="ECO:0000313" key="1">
    <source>
        <dbReference type="EMBL" id="KAJ2992585.1"/>
    </source>
</evidence>
<gene>
    <name evidence="1" type="ORF">NUW58_g2115</name>
</gene>
<reference evidence="1" key="1">
    <citation type="submission" date="2022-10" db="EMBL/GenBank/DDBJ databases">
        <title>Genome Sequence of Xylaria curta.</title>
        <authorList>
            <person name="Buettner E."/>
        </authorList>
    </citation>
    <scope>NUCLEOTIDE SEQUENCE</scope>
    <source>
        <strain evidence="1">Babe10</strain>
    </source>
</reference>
<evidence type="ECO:0000313" key="2">
    <source>
        <dbReference type="Proteomes" id="UP001143856"/>
    </source>
</evidence>
<dbReference type="EMBL" id="JAPDGR010000259">
    <property type="protein sequence ID" value="KAJ2992585.1"/>
    <property type="molecule type" value="Genomic_DNA"/>
</dbReference>